<dbReference type="InterPro" id="IPR019999">
    <property type="entry name" value="Anth_synth_I-like"/>
</dbReference>
<evidence type="ECO:0000313" key="5">
    <source>
        <dbReference type="EMBL" id="QMW00908.1"/>
    </source>
</evidence>
<dbReference type="PANTHER" id="PTHR11236:SF50">
    <property type="entry name" value="AMINODEOXYCHORISMATE SYNTHASE COMPONENT 1"/>
    <property type="match status" value="1"/>
</dbReference>
<evidence type="ECO:0000259" key="3">
    <source>
        <dbReference type="Pfam" id="PF00425"/>
    </source>
</evidence>
<evidence type="ECO:0000256" key="1">
    <source>
        <dbReference type="ARBA" id="ARBA00013139"/>
    </source>
</evidence>
<dbReference type="InterPro" id="IPR006805">
    <property type="entry name" value="Anth_synth_I_N"/>
</dbReference>
<dbReference type="InterPro" id="IPR005801">
    <property type="entry name" value="ADC_synthase"/>
</dbReference>
<dbReference type="EMBL" id="CP059732">
    <property type="protein sequence ID" value="QMW00908.1"/>
    <property type="molecule type" value="Genomic_DNA"/>
</dbReference>
<keyword evidence="6" id="KW-1185">Reference proteome</keyword>
<dbReference type="AlphaFoldDB" id="A0A7G5GPW6"/>
<dbReference type="GO" id="GO:0009396">
    <property type="term" value="P:folic acid-containing compound biosynthetic process"/>
    <property type="evidence" value="ECO:0007669"/>
    <property type="project" value="InterPro"/>
</dbReference>
<keyword evidence="5" id="KW-0032">Aminotransferase</keyword>
<dbReference type="RefSeq" id="WP_182458021.1">
    <property type="nucleotide sequence ID" value="NZ_CP059732.1"/>
</dbReference>
<gene>
    <name evidence="5" type="primary">pabB</name>
    <name evidence="5" type="ORF">H3H32_23405</name>
</gene>
<dbReference type="GO" id="GO:0000162">
    <property type="term" value="P:L-tryptophan biosynthetic process"/>
    <property type="evidence" value="ECO:0007669"/>
    <property type="project" value="TreeGrafter"/>
</dbReference>
<protein>
    <recommendedName>
        <fullName evidence="1">aminodeoxychorismate synthase</fullName>
        <ecNumber evidence="1">2.6.1.85</ecNumber>
    </recommendedName>
</protein>
<proteinExistence type="predicted"/>
<dbReference type="GO" id="GO:0046820">
    <property type="term" value="F:4-amino-4-deoxychorismate synthase activity"/>
    <property type="evidence" value="ECO:0007669"/>
    <property type="project" value="UniProtKB-EC"/>
</dbReference>
<dbReference type="Gene3D" id="3.60.120.10">
    <property type="entry name" value="Anthranilate synthase"/>
    <property type="match status" value="1"/>
</dbReference>
<dbReference type="Pfam" id="PF00425">
    <property type="entry name" value="Chorismate_bind"/>
    <property type="match status" value="1"/>
</dbReference>
<feature type="domain" description="Anthranilate synthase component I N-terminal" evidence="4">
    <location>
        <begin position="79"/>
        <end position="122"/>
    </location>
</feature>
<accession>A0A7G5GPW6</accession>
<dbReference type="KEGG" id="sfol:H3H32_23405"/>
<evidence type="ECO:0000313" key="6">
    <source>
        <dbReference type="Proteomes" id="UP000515369"/>
    </source>
</evidence>
<name>A0A7G5GPW6_9BACT</name>
<dbReference type="PRINTS" id="PR00095">
    <property type="entry name" value="ANTSNTHASEI"/>
</dbReference>
<evidence type="ECO:0000259" key="4">
    <source>
        <dbReference type="Pfam" id="PF04715"/>
    </source>
</evidence>
<dbReference type="Proteomes" id="UP000515369">
    <property type="component" value="Chromosome"/>
</dbReference>
<dbReference type="InterPro" id="IPR005802">
    <property type="entry name" value="ADC_synth_comp_1"/>
</dbReference>
<reference evidence="5 6" key="1">
    <citation type="submission" date="2020-07" db="EMBL/GenBank/DDBJ databases">
        <title>Spirosoma foliorum sp. nov., isolated from the leaves on the Nejang mountain Korea, Republic of.</title>
        <authorList>
            <person name="Ho H."/>
            <person name="Lee Y.-J."/>
            <person name="Nurcahyanto D.-A."/>
            <person name="Kim S.-G."/>
        </authorList>
    </citation>
    <scope>NUCLEOTIDE SEQUENCE [LARGE SCALE GENOMIC DNA]</scope>
    <source>
        <strain evidence="5 6">PL0136</strain>
    </source>
</reference>
<dbReference type="InterPro" id="IPR015890">
    <property type="entry name" value="Chorismate_C"/>
</dbReference>
<dbReference type="EC" id="2.6.1.85" evidence="1"/>
<feature type="domain" description="Chorismate-utilising enzyme C-terminal" evidence="3">
    <location>
        <begin position="183"/>
        <end position="439"/>
    </location>
</feature>
<dbReference type="Pfam" id="PF04715">
    <property type="entry name" value="Anth_synt_I_N"/>
    <property type="match status" value="1"/>
</dbReference>
<evidence type="ECO:0000256" key="2">
    <source>
        <dbReference type="ARBA" id="ARBA00022679"/>
    </source>
</evidence>
<keyword evidence="2 5" id="KW-0808">Transferase</keyword>
<dbReference type="NCBIfam" id="TIGR00553">
    <property type="entry name" value="pabB"/>
    <property type="match status" value="1"/>
</dbReference>
<sequence>MNVLHVSATDTLSIQWQALTWAMSQQAHEGGFVAFLNNNNIAYPNDPFPNRLFVGQKRVIPFSDLATIQELAAAHRERPSFLVGYLGYDLKNQLEALSSRNPNRLELPDAYFVEPEWIIDFEKDSVVIRGEGDLEAVARMITLTPGPSPILGEGGETASLATLSQNGRGAGGEGKRVQCRVSHQEYLANVRRIQQHILAGDVYELSYCIEFFAENIDLEPLDTYMALNERSPMPFSSFLKIGDQYIIGASPERFLKKEGNTILSQPIKGTIRRGATPEEDSMLRAQLLNSEKERAENLMIVDLVRNDLARSAQTGSVQINELFGIYGFQQVYQMISTVSATLREDVSWADAIQNAFPMGSMTGAPKIRAMELIDELEVSRRGVYSGTVGFITPDGDFDFSVVIRTLLYNAQRQYASFSVGSAITYDADPKQEWEECLLKARAIRTVLEGSF</sequence>
<dbReference type="PANTHER" id="PTHR11236">
    <property type="entry name" value="AMINOBENZOATE/ANTHRANILATE SYNTHASE"/>
    <property type="match status" value="1"/>
</dbReference>
<organism evidence="5 6">
    <name type="scientific">Spirosoma foliorum</name>
    <dbReference type="NCBI Taxonomy" id="2710596"/>
    <lineage>
        <taxon>Bacteria</taxon>
        <taxon>Pseudomonadati</taxon>
        <taxon>Bacteroidota</taxon>
        <taxon>Cytophagia</taxon>
        <taxon>Cytophagales</taxon>
        <taxon>Cytophagaceae</taxon>
        <taxon>Spirosoma</taxon>
    </lineage>
</organism>
<dbReference type="SUPFAM" id="SSF56322">
    <property type="entry name" value="ADC synthase"/>
    <property type="match status" value="1"/>
</dbReference>